<evidence type="ECO:0000256" key="17">
    <source>
        <dbReference type="RuleBase" id="RU003357"/>
    </source>
</evidence>
<evidence type="ECO:0000256" key="6">
    <source>
        <dbReference type="ARBA" id="ARBA00022692"/>
    </source>
</evidence>
<keyword evidence="6 14" id="KW-0812">Transmembrane</keyword>
<dbReference type="InterPro" id="IPR036942">
    <property type="entry name" value="Beta-barrel_TonB_sf"/>
</dbReference>
<dbReference type="Proteomes" id="UP001165542">
    <property type="component" value="Unassembled WGS sequence"/>
</dbReference>
<dbReference type="Pfam" id="PF07715">
    <property type="entry name" value="Plug"/>
    <property type="match status" value="1"/>
</dbReference>
<keyword evidence="11 14" id="KW-0472">Membrane</keyword>
<feature type="chain" id="PRO_5045287837" evidence="18">
    <location>
        <begin position="37"/>
        <end position="724"/>
    </location>
</feature>
<evidence type="ECO:0000256" key="14">
    <source>
        <dbReference type="PROSITE-ProRule" id="PRU01360"/>
    </source>
</evidence>
<keyword evidence="4 14" id="KW-1134">Transmembrane beta strand</keyword>
<reference evidence="21" key="1">
    <citation type="submission" date="2021-11" db="EMBL/GenBank/DDBJ databases">
        <title>Halomonas sp., isolated from a coastal aquaculture zone in Dongshan Bay.</title>
        <authorList>
            <person name="Lin W."/>
        </authorList>
    </citation>
    <scope>NUCLEOTIDE SEQUENCE</scope>
    <source>
        <strain evidence="21">Yzlin-01</strain>
    </source>
</reference>
<evidence type="ECO:0000256" key="1">
    <source>
        <dbReference type="ARBA" id="ARBA00004571"/>
    </source>
</evidence>
<dbReference type="PANTHER" id="PTHR32552:SF82">
    <property type="entry name" value="FCUA PROTEIN"/>
    <property type="match status" value="1"/>
</dbReference>
<dbReference type="InterPro" id="IPR010917">
    <property type="entry name" value="TonB_rcpt_CS"/>
</dbReference>
<evidence type="ECO:0000256" key="4">
    <source>
        <dbReference type="ARBA" id="ARBA00022452"/>
    </source>
</evidence>
<evidence type="ECO:0000313" key="22">
    <source>
        <dbReference type="Proteomes" id="UP001165542"/>
    </source>
</evidence>
<dbReference type="InterPro" id="IPR010105">
    <property type="entry name" value="TonB_sidphr_rcpt"/>
</dbReference>
<keyword evidence="5" id="KW-0410">Iron transport</keyword>
<dbReference type="Gene3D" id="2.40.170.20">
    <property type="entry name" value="TonB-dependent receptor, beta-barrel domain"/>
    <property type="match status" value="1"/>
</dbReference>
<comment type="subcellular location">
    <subcellularLocation>
        <location evidence="1 14">Cell outer membrane</location>
        <topology evidence="1 14">Multi-pass membrane protein</topology>
    </subcellularLocation>
</comment>
<evidence type="ECO:0000259" key="19">
    <source>
        <dbReference type="Pfam" id="PF00593"/>
    </source>
</evidence>
<evidence type="ECO:0000256" key="3">
    <source>
        <dbReference type="ARBA" id="ARBA00022448"/>
    </source>
</evidence>
<evidence type="ECO:0000256" key="18">
    <source>
        <dbReference type="SAM" id="SignalP"/>
    </source>
</evidence>
<dbReference type="InterPro" id="IPR010916">
    <property type="entry name" value="TonB_box_CS"/>
</dbReference>
<evidence type="ECO:0000256" key="11">
    <source>
        <dbReference type="ARBA" id="ARBA00023136"/>
    </source>
</evidence>
<evidence type="ECO:0000256" key="9">
    <source>
        <dbReference type="ARBA" id="ARBA00023065"/>
    </source>
</evidence>
<feature type="domain" description="TonB-dependent receptor-like beta-barrel" evidence="19">
    <location>
        <begin position="270"/>
        <end position="691"/>
    </location>
</feature>
<evidence type="ECO:0000256" key="16">
    <source>
        <dbReference type="PROSITE-ProRule" id="PRU10144"/>
    </source>
</evidence>
<dbReference type="PROSITE" id="PS00430">
    <property type="entry name" value="TONB_DEPENDENT_REC_1"/>
    <property type="match status" value="1"/>
</dbReference>
<dbReference type="SUPFAM" id="SSF56935">
    <property type="entry name" value="Porins"/>
    <property type="match status" value="1"/>
</dbReference>
<dbReference type="Pfam" id="PF00593">
    <property type="entry name" value="TonB_dep_Rec_b-barrel"/>
    <property type="match status" value="1"/>
</dbReference>
<evidence type="ECO:0000256" key="12">
    <source>
        <dbReference type="ARBA" id="ARBA00023170"/>
    </source>
</evidence>
<evidence type="ECO:0000256" key="2">
    <source>
        <dbReference type="ARBA" id="ARBA00009810"/>
    </source>
</evidence>
<dbReference type="CDD" id="cd01347">
    <property type="entry name" value="ligand_gated_channel"/>
    <property type="match status" value="1"/>
</dbReference>
<evidence type="ECO:0000256" key="7">
    <source>
        <dbReference type="ARBA" id="ARBA00022729"/>
    </source>
</evidence>
<feature type="short sequence motif" description="TonB C-terminal box" evidence="16">
    <location>
        <begin position="707"/>
        <end position="724"/>
    </location>
</feature>
<comment type="similarity">
    <text evidence="2 14 17">Belongs to the TonB-dependent receptor family.</text>
</comment>
<dbReference type="InterPro" id="IPR039426">
    <property type="entry name" value="TonB-dep_rcpt-like"/>
</dbReference>
<keyword evidence="10 15" id="KW-0798">TonB box</keyword>
<comment type="caution">
    <text evidence="21">The sequence shown here is derived from an EMBL/GenBank/DDBJ whole genome shotgun (WGS) entry which is preliminary data.</text>
</comment>
<keyword evidence="9" id="KW-0406">Ion transport</keyword>
<proteinExistence type="inferred from homology"/>
<feature type="signal peptide" evidence="18">
    <location>
        <begin position="1"/>
        <end position="36"/>
    </location>
</feature>
<gene>
    <name evidence="21" type="ORF">LLY24_10495</name>
</gene>
<feature type="short sequence motif" description="TonB box" evidence="15">
    <location>
        <begin position="47"/>
        <end position="53"/>
    </location>
</feature>
<dbReference type="InterPro" id="IPR012910">
    <property type="entry name" value="Plug_dom"/>
</dbReference>
<evidence type="ECO:0000256" key="10">
    <source>
        <dbReference type="ARBA" id="ARBA00023077"/>
    </source>
</evidence>
<dbReference type="PROSITE" id="PS01156">
    <property type="entry name" value="TONB_DEPENDENT_REC_2"/>
    <property type="match status" value="1"/>
</dbReference>
<protein>
    <submittedName>
        <fullName evidence="21">TonB-dependent receptor</fullName>
    </submittedName>
</protein>
<dbReference type="RefSeq" id="WP_259036243.1">
    <property type="nucleotide sequence ID" value="NZ_JAJISC010000004.1"/>
</dbReference>
<dbReference type="InterPro" id="IPR037066">
    <property type="entry name" value="Plug_dom_sf"/>
</dbReference>
<evidence type="ECO:0000313" key="21">
    <source>
        <dbReference type="EMBL" id="MCS2609744.1"/>
    </source>
</evidence>
<dbReference type="PANTHER" id="PTHR32552">
    <property type="entry name" value="FERRICHROME IRON RECEPTOR-RELATED"/>
    <property type="match status" value="1"/>
</dbReference>
<evidence type="ECO:0000256" key="13">
    <source>
        <dbReference type="ARBA" id="ARBA00023237"/>
    </source>
</evidence>
<dbReference type="NCBIfam" id="TIGR01783">
    <property type="entry name" value="TonB-siderophor"/>
    <property type="match status" value="1"/>
</dbReference>
<keyword evidence="22" id="KW-1185">Reference proteome</keyword>
<dbReference type="Gene3D" id="2.170.130.10">
    <property type="entry name" value="TonB-dependent receptor, plug domain"/>
    <property type="match status" value="1"/>
</dbReference>
<keyword evidence="7 18" id="KW-0732">Signal</keyword>
<evidence type="ECO:0000256" key="5">
    <source>
        <dbReference type="ARBA" id="ARBA00022496"/>
    </source>
</evidence>
<accession>A0ABT2EE32</accession>
<evidence type="ECO:0000259" key="20">
    <source>
        <dbReference type="Pfam" id="PF07715"/>
    </source>
</evidence>
<evidence type="ECO:0000256" key="8">
    <source>
        <dbReference type="ARBA" id="ARBA00023004"/>
    </source>
</evidence>
<keyword evidence="3 14" id="KW-0813">Transport</keyword>
<keyword evidence="13 14" id="KW-0998">Cell outer membrane</keyword>
<keyword evidence="12 21" id="KW-0675">Receptor</keyword>
<keyword evidence="8" id="KW-0408">Iron</keyword>
<dbReference type="EMBL" id="JAJISC010000004">
    <property type="protein sequence ID" value="MCS2609744.1"/>
    <property type="molecule type" value="Genomic_DNA"/>
</dbReference>
<evidence type="ECO:0000256" key="15">
    <source>
        <dbReference type="PROSITE-ProRule" id="PRU10143"/>
    </source>
</evidence>
<dbReference type="InterPro" id="IPR000531">
    <property type="entry name" value="Beta-barrel_TonB"/>
</dbReference>
<dbReference type="PROSITE" id="PS52016">
    <property type="entry name" value="TONB_DEPENDENT_REC_3"/>
    <property type="match status" value="1"/>
</dbReference>
<feature type="domain" description="TonB-dependent receptor plug" evidence="20">
    <location>
        <begin position="84"/>
        <end position="176"/>
    </location>
</feature>
<organism evidence="21 22">
    <name type="scientific">Halomonas dongshanensis</name>
    <dbReference type="NCBI Taxonomy" id="2890835"/>
    <lineage>
        <taxon>Bacteria</taxon>
        <taxon>Pseudomonadati</taxon>
        <taxon>Pseudomonadota</taxon>
        <taxon>Gammaproteobacteria</taxon>
        <taxon>Oceanospirillales</taxon>
        <taxon>Halomonadaceae</taxon>
        <taxon>Halomonas</taxon>
    </lineage>
</organism>
<sequence>MSLGNTSGQLAARRKARLSRVLTLLALGIAPVTSWAQTNADAQALDTVTVMGAIPTYGDTPPPPYVGGQVAAGGRLGLLGEKDAMDVPFNVISYTSELIENQQSQTLGDTLQNDASVSVGQGFGIYGEAFKVRGFNLTGDDVAYGGLYGVLPRQIINSDLAERIEVFKGASAFTSGIPIGGSGGIGGTINIEPKHAGDEPMLKFSSGYRSDSYGEVGVDASQRFGDQQEWGARVSAVRGRGDTAIDAESQRDTSVVVGLDYRGERGRVLFDFGHQKFTLDGGRSSVRTNVATRVPAVPDSSLNYTPSFGGTDLETNFGMVRGEYDLTDAWTAFAAVGGNRTLEGIVSATPRLIDDVGNASVSDFETRNHIDNFASQAGLRGYIVTGPVSHDVTFGYSSAYRNFDTDWSSLAAGATNIYDPVDLTRPDGVPFYGGSVTRTRSQGVTLSDTLGFWDDRVLLTLGARYQELEIDERPNAGGSNRYADRRVTPAVGVLFKANPNVSLYANYVEALQDGGTVSDTTATNFGQHLGIAHAEQHELGAKFDYGQLGGGISLFQIELPTASVIDGVGGLNNEQRNRGIELSLHGEPSEGVRLYSSAAWIDAELTKTQDGSQGNDATGVPDYRFVFGGEWDTPFVERLTATGRVVHTGSQYADVANNLELDSWTRLDLGLRYTTPIGGADWVWRAGIDNVTDEDYWAGASTAFAGYLIQGEPRTFKLSATVEF</sequence>
<name>A0ABT2EE32_9GAMM</name>